<gene>
    <name evidence="2" type="ORF">BJY24_000962</name>
</gene>
<feature type="signal peptide" evidence="1">
    <location>
        <begin position="1"/>
        <end position="28"/>
    </location>
</feature>
<feature type="chain" id="PRO_5031028459" description="CBM-cenC domain-containing protein" evidence="1">
    <location>
        <begin position="29"/>
        <end position="193"/>
    </location>
</feature>
<dbReference type="Gene3D" id="2.60.120.260">
    <property type="entry name" value="Galactose-binding domain-like"/>
    <property type="match status" value="1"/>
</dbReference>
<accession>A0A7W9P9V8</accession>
<proteinExistence type="predicted"/>
<dbReference type="PROSITE" id="PS51257">
    <property type="entry name" value="PROKAR_LIPOPROTEIN"/>
    <property type="match status" value="1"/>
</dbReference>
<dbReference type="EMBL" id="JACHIT010000001">
    <property type="protein sequence ID" value="MBB5912095.1"/>
    <property type="molecule type" value="Genomic_DNA"/>
</dbReference>
<evidence type="ECO:0000313" key="2">
    <source>
        <dbReference type="EMBL" id="MBB5912095.1"/>
    </source>
</evidence>
<protein>
    <recommendedName>
        <fullName evidence="4">CBM-cenC domain-containing protein</fullName>
    </recommendedName>
</protein>
<dbReference type="AlphaFoldDB" id="A0A7W9P9V8"/>
<dbReference type="InterPro" id="IPR008979">
    <property type="entry name" value="Galactose-bd-like_sf"/>
</dbReference>
<keyword evidence="3" id="KW-1185">Reference proteome</keyword>
<organism evidence="2 3">
    <name type="scientific">Nocardia transvalensis</name>
    <dbReference type="NCBI Taxonomy" id="37333"/>
    <lineage>
        <taxon>Bacteria</taxon>
        <taxon>Bacillati</taxon>
        <taxon>Actinomycetota</taxon>
        <taxon>Actinomycetes</taxon>
        <taxon>Mycobacteriales</taxon>
        <taxon>Nocardiaceae</taxon>
        <taxon>Nocardia</taxon>
    </lineage>
</organism>
<comment type="caution">
    <text evidence="2">The sequence shown here is derived from an EMBL/GenBank/DDBJ whole genome shotgun (WGS) entry which is preliminary data.</text>
</comment>
<sequence>MIVLSRSALPCLLVLAAGCLCGSGAAGAAPGLRLADAGDLVVNGAFQDGPSGWDQHLYNATIGGSGAGVHDSGYVGQDVPVTKGLTYTFSARAGAADQGAVLVLALDSRSGVGYVNRTVTSTAPETVTQTFTAAGDTVYIACQATGATGGWCTDFSVVAAPAAAGSCTGSATSGSGCTLSAATGSAQRTRADG</sequence>
<dbReference type="Proteomes" id="UP000540412">
    <property type="component" value="Unassembled WGS sequence"/>
</dbReference>
<dbReference type="SUPFAM" id="SSF49785">
    <property type="entry name" value="Galactose-binding domain-like"/>
    <property type="match status" value="1"/>
</dbReference>
<name>A0A7W9P9V8_9NOCA</name>
<keyword evidence="1" id="KW-0732">Signal</keyword>
<evidence type="ECO:0000313" key="3">
    <source>
        <dbReference type="Proteomes" id="UP000540412"/>
    </source>
</evidence>
<reference evidence="2 3" key="1">
    <citation type="submission" date="2020-08" db="EMBL/GenBank/DDBJ databases">
        <title>Sequencing the genomes of 1000 actinobacteria strains.</title>
        <authorList>
            <person name="Klenk H.-P."/>
        </authorList>
    </citation>
    <scope>NUCLEOTIDE SEQUENCE [LARGE SCALE GENOMIC DNA]</scope>
    <source>
        <strain evidence="2 3">DSM 43582</strain>
    </source>
</reference>
<evidence type="ECO:0008006" key="4">
    <source>
        <dbReference type="Google" id="ProtNLM"/>
    </source>
</evidence>
<evidence type="ECO:0000256" key="1">
    <source>
        <dbReference type="SAM" id="SignalP"/>
    </source>
</evidence>
<dbReference type="RefSeq" id="WP_040750031.1">
    <property type="nucleotide sequence ID" value="NZ_JACHIT010000001.1"/>
</dbReference>